<feature type="domain" description="Protein kinase" evidence="8">
    <location>
        <begin position="415"/>
        <end position="697"/>
    </location>
</feature>
<dbReference type="InterPro" id="IPR017441">
    <property type="entry name" value="Protein_kinase_ATP_BS"/>
</dbReference>
<accession>A0AAP0CPN4</accession>
<organism evidence="9 10">
    <name type="scientific">Deinandra increscens subsp. villosa</name>
    <dbReference type="NCBI Taxonomy" id="3103831"/>
    <lineage>
        <taxon>Eukaryota</taxon>
        <taxon>Viridiplantae</taxon>
        <taxon>Streptophyta</taxon>
        <taxon>Embryophyta</taxon>
        <taxon>Tracheophyta</taxon>
        <taxon>Spermatophyta</taxon>
        <taxon>Magnoliopsida</taxon>
        <taxon>eudicotyledons</taxon>
        <taxon>Gunneridae</taxon>
        <taxon>Pentapetalae</taxon>
        <taxon>asterids</taxon>
        <taxon>campanulids</taxon>
        <taxon>Asterales</taxon>
        <taxon>Asteraceae</taxon>
        <taxon>Asteroideae</taxon>
        <taxon>Heliantheae alliance</taxon>
        <taxon>Madieae</taxon>
        <taxon>Madiinae</taxon>
        <taxon>Deinandra</taxon>
    </lineage>
</organism>
<dbReference type="PROSITE" id="PS00107">
    <property type="entry name" value="PROTEIN_KINASE_ATP"/>
    <property type="match status" value="1"/>
</dbReference>
<comment type="caution">
    <text evidence="9">The sequence shown here is derived from an EMBL/GenBank/DDBJ whole genome shotgun (WGS) entry which is preliminary data.</text>
</comment>
<evidence type="ECO:0000256" key="3">
    <source>
        <dbReference type="ARBA" id="ARBA00022741"/>
    </source>
</evidence>
<keyword evidence="10" id="KW-1185">Reference proteome</keyword>
<dbReference type="CDD" id="cd14066">
    <property type="entry name" value="STKc_IRAK"/>
    <property type="match status" value="1"/>
</dbReference>
<evidence type="ECO:0000256" key="5">
    <source>
        <dbReference type="ARBA" id="ARBA00022840"/>
    </source>
</evidence>
<keyword evidence="3 6" id="KW-0547">Nucleotide-binding</keyword>
<dbReference type="Gene3D" id="1.10.510.10">
    <property type="entry name" value="Transferase(Phosphotransferase) domain 1"/>
    <property type="match status" value="2"/>
</dbReference>
<name>A0AAP0CPN4_9ASTR</name>
<dbReference type="PANTHER" id="PTHR27003:SF328">
    <property type="entry name" value="PROTEIN KINASE DOMAIN-CONTAINING PROTEIN"/>
    <property type="match status" value="1"/>
</dbReference>
<dbReference type="AlphaFoldDB" id="A0AAP0CPN4"/>
<dbReference type="FunFam" id="1.10.510.10:FF:000043">
    <property type="entry name" value="probable serine/threonine-protein kinase At1g54610"/>
    <property type="match status" value="1"/>
</dbReference>
<evidence type="ECO:0000256" key="2">
    <source>
        <dbReference type="ARBA" id="ARBA00022679"/>
    </source>
</evidence>
<dbReference type="GO" id="GO:0005524">
    <property type="term" value="F:ATP binding"/>
    <property type="evidence" value="ECO:0007669"/>
    <property type="project" value="UniProtKB-UniRule"/>
</dbReference>
<dbReference type="InterPro" id="IPR011009">
    <property type="entry name" value="Kinase-like_dom_sf"/>
</dbReference>
<keyword evidence="2" id="KW-0808">Transferase</keyword>
<dbReference type="GO" id="GO:0005886">
    <property type="term" value="C:plasma membrane"/>
    <property type="evidence" value="ECO:0007669"/>
    <property type="project" value="TreeGrafter"/>
</dbReference>
<evidence type="ECO:0000256" key="7">
    <source>
        <dbReference type="SAM" id="MobiDB-lite"/>
    </source>
</evidence>
<gene>
    <name evidence="9" type="ORF">SSX86_021406</name>
</gene>
<proteinExistence type="predicted"/>
<dbReference type="SUPFAM" id="SSF56112">
    <property type="entry name" value="Protein kinase-like (PK-like)"/>
    <property type="match status" value="2"/>
</dbReference>
<dbReference type="Pfam" id="PF00069">
    <property type="entry name" value="Pkinase"/>
    <property type="match status" value="1"/>
</dbReference>
<dbReference type="PROSITE" id="PS00108">
    <property type="entry name" value="PROTEIN_KINASE_ST"/>
    <property type="match status" value="1"/>
</dbReference>
<feature type="domain" description="Protein kinase" evidence="8">
    <location>
        <begin position="25"/>
        <end position="301"/>
    </location>
</feature>
<keyword evidence="4" id="KW-0418">Kinase</keyword>
<dbReference type="Gene3D" id="3.30.200.20">
    <property type="entry name" value="Phosphorylase Kinase, domain 1"/>
    <property type="match status" value="2"/>
</dbReference>
<dbReference type="PANTHER" id="PTHR27003">
    <property type="entry name" value="OS07G0166700 PROTEIN"/>
    <property type="match status" value="1"/>
</dbReference>
<dbReference type="Pfam" id="PF07714">
    <property type="entry name" value="PK_Tyr_Ser-Thr"/>
    <property type="match status" value="1"/>
</dbReference>
<protein>
    <recommendedName>
        <fullName evidence="8">Protein kinase domain-containing protein</fullName>
    </recommendedName>
</protein>
<feature type="region of interest" description="Disordered" evidence="7">
    <location>
        <begin position="714"/>
        <end position="748"/>
    </location>
</feature>
<dbReference type="InterPro" id="IPR000719">
    <property type="entry name" value="Prot_kinase_dom"/>
</dbReference>
<evidence type="ECO:0000256" key="4">
    <source>
        <dbReference type="ARBA" id="ARBA00022777"/>
    </source>
</evidence>
<dbReference type="EMBL" id="JBCNJP010000020">
    <property type="protein sequence ID" value="KAK9060700.1"/>
    <property type="molecule type" value="Genomic_DNA"/>
</dbReference>
<feature type="compositionally biased region" description="Basic residues" evidence="7">
    <location>
        <begin position="731"/>
        <end position="740"/>
    </location>
</feature>
<evidence type="ECO:0000256" key="6">
    <source>
        <dbReference type="PROSITE-ProRule" id="PRU10141"/>
    </source>
</evidence>
<evidence type="ECO:0000313" key="10">
    <source>
        <dbReference type="Proteomes" id="UP001408789"/>
    </source>
</evidence>
<keyword evidence="5 6" id="KW-0067">ATP-binding</keyword>
<dbReference type="SMART" id="SM00220">
    <property type="entry name" value="S_TKc"/>
    <property type="match status" value="2"/>
</dbReference>
<sequence>MASNSDQQLCQLYSLADIRLATKNFDDGLVIGRGGFGKVYKGHINGSSTSVAIKRLDSMSDQGAPEFRAEIETLSKLRHAHLVSLLGCCDDGEEMILVYDYMPNGTVYHHLHKTDNPLSWMQRLWIGVGAARGLDYLHTGVGTQHGIIHRDVKSSNILLDENLAAKISDFGLAKVCPTNQPSTYVHTGIKGTFGYLDPEIFMTGKFTRKSDVFAFGVVLFELLSGKHVVVYEDGEDLSLARWAQTCVKERKLDQLVAIEIRGTLSPKSLKEFAQIAYCCVHSDPRQRPTMSEVVVTLQLSIALQEKFENYAKPVGLFGLNWKTLSYRFLPQKETSVHAKDGARDAIKVQTTIIPLEKRIRQISDDIRLSNQGQPKLEYSLRPKLEYNSAPTWPAWLFAVAGDAIKDWTPRRANSFEKLNKIAHGTYSNVYKARDLITGKIVVLKKVRVDTLDVKNVEFMAREILILRKLNHPNIIKLEGLITSKMSSSLYLVFEYIEHDLSGLGAGVKFTEPQIKCLIKQLLSGLEHCHKNGVLHRDIKGSNLRIDDNGILKIADFGLSSFYDPQKKQPMTSHVVTLWYQSPELLLGATNYGVGVDMWSVGCILAELLARKPIMPGRTEVEQLHMIFRLCGSPPEKYWKKYQLQNATLLRPRQPYKRCIAETFKKITSSSLPLLESLLAIDPDDRSSAVASLSSGFFTTKPYACEPTELLKYPHSKELDPNKNLKDEEAKRRRGLSRRARGANTFPPF</sequence>
<dbReference type="InterPro" id="IPR008271">
    <property type="entry name" value="Ser/Thr_kinase_AS"/>
</dbReference>
<dbReference type="GO" id="GO:0009506">
    <property type="term" value="C:plasmodesma"/>
    <property type="evidence" value="ECO:0007669"/>
    <property type="project" value="TreeGrafter"/>
</dbReference>
<evidence type="ECO:0000313" key="9">
    <source>
        <dbReference type="EMBL" id="KAK9060700.1"/>
    </source>
</evidence>
<dbReference type="InterPro" id="IPR001245">
    <property type="entry name" value="Ser-Thr/Tyr_kinase_cat_dom"/>
</dbReference>
<dbReference type="Proteomes" id="UP001408789">
    <property type="component" value="Unassembled WGS sequence"/>
</dbReference>
<dbReference type="PROSITE" id="PS50011">
    <property type="entry name" value="PROTEIN_KINASE_DOM"/>
    <property type="match status" value="2"/>
</dbReference>
<feature type="binding site" evidence="6">
    <location>
        <position position="54"/>
    </location>
    <ligand>
        <name>ATP</name>
        <dbReference type="ChEBI" id="CHEBI:30616"/>
    </ligand>
</feature>
<dbReference type="FunFam" id="1.10.510.10:FF:000095">
    <property type="entry name" value="protein STRUBBELIG-RECEPTOR FAMILY 8"/>
    <property type="match status" value="1"/>
</dbReference>
<keyword evidence="1" id="KW-0723">Serine/threonine-protein kinase</keyword>
<feature type="compositionally biased region" description="Basic and acidic residues" evidence="7">
    <location>
        <begin position="714"/>
        <end position="730"/>
    </location>
</feature>
<dbReference type="GO" id="GO:0004714">
    <property type="term" value="F:transmembrane receptor protein tyrosine kinase activity"/>
    <property type="evidence" value="ECO:0007669"/>
    <property type="project" value="InterPro"/>
</dbReference>
<dbReference type="GO" id="GO:0004674">
    <property type="term" value="F:protein serine/threonine kinase activity"/>
    <property type="evidence" value="ECO:0007669"/>
    <property type="project" value="UniProtKB-KW"/>
</dbReference>
<dbReference type="FunFam" id="3.30.200.20:FF:000021">
    <property type="entry name" value="probable serine/threonine-protein kinase At1g54610"/>
    <property type="match status" value="1"/>
</dbReference>
<dbReference type="FunFam" id="3.30.200.20:FF:000039">
    <property type="entry name" value="receptor-like protein kinase FERONIA"/>
    <property type="match status" value="1"/>
</dbReference>
<evidence type="ECO:0000259" key="8">
    <source>
        <dbReference type="PROSITE" id="PS50011"/>
    </source>
</evidence>
<evidence type="ECO:0000256" key="1">
    <source>
        <dbReference type="ARBA" id="ARBA00022527"/>
    </source>
</evidence>
<dbReference type="InterPro" id="IPR045272">
    <property type="entry name" value="ANXUR1/2-like"/>
</dbReference>
<reference evidence="9 10" key="1">
    <citation type="submission" date="2024-04" db="EMBL/GenBank/DDBJ databases">
        <title>The reference genome of an endangered Asteraceae, Deinandra increscens subsp. villosa, native to the Central Coast of California.</title>
        <authorList>
            <person name="Guilliams M."/>
            <person name="Hasenstab-Lehman K."/>
            <person name="Meyer R."/>
            <person name="Mcevoy S."/>
        </authorList>
    </citation>
    <scope>NUCLEOTIDE SEQUENCE [LARGE SCALE GENOMIC DNA]</scope>
    <source>
        <tissue evidence="9">Leaf</tissue>
    </source>
</reference>